<comment type="caution">
    <text evidence="3">The sequence shown here is derived from an EMBL/GenBank/DDBJ whole genome shotgun (WGS) entry which is preliminary data.</text>
</comment>
<proteinExistence type="predicted"/>
<dbReference type="InterPro" id="IPR037219">
    <property type="entry name" value="Peptidase_M41-like"/>
</dbReference>
<dbReference type="EMBL" id="LGLK01000057">
    <property type="protein sequence ID" value="KPC17224.1"/>
    <property type="molecule type" value="Genomic_DNA"/>
</dbReference>
<keyword evidence="4" id="KW-1185">Reference proteome</keyword>
<reference evidence="3 4" key="2">
    <citation type="submission" date="2015-10" db="EMBL/GenBank/DDBJ databases">
        <title>Comparative genomics and high-throughput reverse genetic screens identify a new phytobacterial MAMP and an Arabidopsis receptor required for immune elicitation.</title>
        <authorList>
            <person name="Mott G.A."/>
            <person name="Thakur S."/>
            <person name="Wang P.W."/>
            <person name="Desveaux D."/>
            <person name="Guttman D.S."/>
        </authorList>
    </citation>
    <scope>NUCLEOTIDE SEQUENCE [LARGE SCALE GENOMIC DNA]</scope>
    <source>
        <strain evidence="3 4">107</strain>
    </source>
</reference>
<feature type="transmembrane region" description="Helical" evidence="1">
    <location>
        <begin position="183"/>
        <end position="202"/>
    </location>
</feature>
<feature type="transmembrane region" description="Helical" evidence="1">
    <location>
        <begin position="117"/>
        <end position="137"/>
    </location>
</feature>
<keyword evidence="1" id="KW-1133">Transmembrane helix</keyword>
<dbReference type="Proteomes" id="UP000037943">
    <property type="component" value="Unassembled WGS sequence"/>
</dbReference>
<evidence type="ECO:0000313" key="3">
    <source>
        <dbReference type="EMBL" id="KPC18183.1"/>
    </source>
</evidence>
<evidence type="ECO:0000313" key="4">
    <source>
        <dbReference type="Proteomes" id="UP000037943"/>
    </source>
</evidence>
<name>A0ABR5KTM4_PSEAV</name>
<protein>
    <recommendedName>
        <fullName evidence="5">Peptidase M41 domain-containing protein</fullName>
    </recommendedName>
</protein>
<dbReference type="Gene3D" id="1.20.58.760">
    <property type="entry name" value="Peptidase M41"/>
    <property type="match status" value="1"/>
</dbReference>
<organism evidence="3 4">
    <name type="scientific">Pseudomonas amygdali pv. lachrymans</name>
    <name type="common">Pseudomonas syringae pv. lachrymans</name>
    <dbReference type="NCBI Taxonomy" id="53707"/>
    <lineage>
        <taxon>Bacteria</taxon>
        <taxon>Pseudomonadati</taxon>
        <taxon>Pseudomonadota</taxon>
        <taxon>Gammaproteobacteria</taxon>
        <taxon>Pseudomonadales</taxon>
        <taxon>Pseudomonadaceae</taxon>
        <taxon>Pseudomonas</taxon>
        <taxon>Pseudomonas amygdali</taxon>
    </lineage>
</organism>
<evidence type="ECO:0008006" key="5">
    <source>
        <dbReference type="Google" id="ProtNLM"/>
    </source>
</evidence>
<evidence type="ECO:0000256" key="1">
    <source>
        <dbReference type="SAM" id="Phobius"/>
    </source>
</evidence>
<keyword evidence="1" id="KW-0472">Membrane</keyword>
<dbReference type="SUPFAM" id="SSF140990">
    <property type="entry name" value="FtsH protease domain-like"/>
    <property type="match status" value="1"/>
</dbReference>
<gene>
    <name evidence="2" type="ORF">AC499_0426</name>
    <name evidence="3" type="ORF">AC499_1385</name>
</gene>
<dbReference type="EMBL" id="LGLK01000057">
    <property type="protein sequence ID" value="KPC18183.1"/>
    <property type="molecule type" value="Genomic_DNA"/>
</dbReference>
<evidence type="ECO:0000313" key="2">
    <source>
        <dbReference type="EMBL" id="KPC17224.1"/>
    </source>
</evidence>
<reference evidence="3 4" key="1">
    <citation type="submission" date="2015-07" db="EMBL/GenBank/DDBJ databases">
        <authorList>
            <person name="O'Brien H.E."/>
            <person name="Thakur S."/>
            <person name="Gong Y."/>
            <person name="Wang P.W."/>
            <person name="Guttman D.S."/>
        </authorList>
    </citation>
    <scope>NUCLEOTIDE SEQUENCE [LARGE SCALE GENOMIC DNA]</scope>
    <source>
        <strain evidence="3 4">107</strain>
    </source>
</reference>
<accession>A0ABR5KTM4</accession>
<sequence>MSWSSACCLQGSVKFLAIYAVIVSMPTRDDTFCASNLHFKRWLCDKLPIQKQKKSIPMKRLIQKIAILFFATPLKPKGEIIRDLAAFMLAVGSFALTYIVGYLLISPDSGDEAAFRATLNGIGFLSVFSTMIGYSAARQFFQNLLAMIFLQTLSFNAESLLAMKPEVTAHLDHALQWVTDERGFIGLTALCGLCVAVLLILATPPIDRLCRYLFACFDFCRSIHRPWEHVVPFSKLDHRSIAIHEAGHAIIMAFDPLIDDNCRVVISQDPSKGRFGYCRHAMWPHNVHLHNYHVMRMVGNLAGVEAERVVLGSPGMGGAGDYKAWLELAQGLLQADPDEVYFSKPKTAPEIEHNRLTLNALRKRHQALARRILEVNQEVLEQMTERLMECYVLKGDELRGFLSQVKPVEGMPDLSVYHTQLAVESE</sequence>
<keyword evidence="1" id="KW-0812">Transmembrane</keyword>
<feature type="transmembrane region" description="Helical" evidence="1">
    <location>
        <begin position="84"/>
        <end position="105"/>
    </location>
</feature>